<comment type="miscellaneous">
    <text evidence="6">In the reaction, the free carboxyl group of octanoic acid is attached via an amide linkage to the epsilon-amino group of a specific lysine residue of lipoyl domains of lipoate-dependent enzymes.</text>
</comment>
<dbReference type="PROSITE" id="PS01313">
    <property type="entry name" value="LIPB"/>
    <property type="match status" value="1"/>
</dbReference>
<dbReference type="InterPro" id="IPR045864">
    <property type="entry name" value="aa-tRNA-synth_II/BPL/LPL"/>
</dbReference>
<dbReference type="OrthoDB" id="9787061at2"/>
<proteinExistence type="inferred from homology"/>
<dbReference type="STRING" id="372461.BCc_169"/>
<keyword evidence="3 6" id="KW-0808">Transferase</keyword>
<feature type="active site" description="Acyl-thioester intermediate" evidence="6 8">
    <location>
        <position position="166"/>
    </location>
</feature>
<dbReference type="NCBIfam" id="TIGR00214">
    <property type="entry name" value="lipB"/>
    <property type="match status" value="1"/>
</dbReference>
<keyword evidence="13" id="KW-1185">Reference proteome</keyword>
<keyword evidence="4 6" id="KW-0012">Acyltransferase</keyword>
<feature type="binding site" evidence="6 9">
    <location>
        <begin position="68"/>
        <end position="75"/>
    </location>
    <ligand>
        <name>substrate</name>
    </ligand>
</feature>
<dbReference type="AlphaFoldDB" id="Q057Q8"/>
<dbReference type="InterPro" id="IPR000544">
    <property type="entry name" value="Octanoyltransferase"/>
</dbReference>
<keyword evidence="2 6" id="KW-0963">Cytoplasm</keyword>
<keyword evidence="12" id="KW-0436">Ligase</keyword>
<feature type="binding site" evidence="6 9">
    <location>
        <begin position="135"/>
        <end position="137"/>
    </location>
    <ligand>
        <name>substrate</name>
    </ligand>
</feature>
<sequence>MNIIIRNLGICNWLGIEEKMIKFTKNRSFNTSDELWCLEHYPVFTYGVLEKKKYAPFIHKIPVFKSNRGGKITFHGPGQLIIYLLIDLRRKKIKFYELVNRIEILIIHILKILKISSYTKKKHPGIYVKKKKICSLGFRIINGCSLHGISLNVNMDLKPFNFISPCGNKKIKMTQIKNFKKNITIKNVQEIFIKNFYILFNY</sequence>
<dbReference type="EC" id="2.3.1.181" evidence="6 7"/>
<dbReference type="UniPathway" id="UPA00538">
    <property type="reaction ID" value="UER00592"/>
</dbReference>
<dbReference type="FunFam" id="3.30.930.10:FF:000020">
    <property type="entry name" value="Octanoyltransferase"/>
    <property type="match status" value="1"/>
</dbReference>
<dbReference type="PANTHER" id="PTHR10993:SF7">
    <property type="entry name" value="LIPOYLTRANSFERASE 2, MITOCHONDRIAL-RELATED"/>
    <property type="match status" value="1"/>
</dbReference>
<dbReference type="NCBIfam" id="NF010922">
    <property type="entry name" value="PRK14342.1"/>
    <property type="match status" value="1"/>
</dbReference>
<accession>Q057Q8</accession>
<dbReference type="Gene3D" id="3.30.930.10">
    <property type="entry name" value="Bira Bifunctional Protein, Domain 2"/>
    <property type="match status" value="1"/>
</dbReference>
<evidence type="ECO:0000256" key="9">
    <source>
        <dbReference type="PIRSR" id="PIRSR016262-2"/>
    </source>
</evidence>
<comment type="catalytic activity">
    <reaction evidence="6 7">
        <text>octanoyl-[ACP] + L-lysyl-[protein] = N(6)-octanoyl-L-lysyl-[protein] + holo-[ACP] + H(+)</text>
        <dbReference type="Rhea" id="RHEA:17665"/>
        <dbReference type="Rhea" id="RHEA-COMP:9636"/>
        <dbReference type="Rhea" id="RHEA-COMP:9685"/>
        <dbReference type="Rhea" id="RHEA-COMP:9752"/>
        <dbReference type="Rhea" id="RHEA-COMP:9928"/>
        <dbReference type="ChEBI" id="CHEBI:15378"/>
        <dbReference type="ChEBI" id="CHEBI:29969"/>
        <dbReference type="ChEBI" id="CHEBI:64479"/>
        <dbReference type="ChEBI" id="CHEBI:78463"/>
        <dbReference type="ChEBI" id="CHEBI:78809"/>
        <dbReference type="EC" id="2.3.1.181"/>
    </reaction>
</comment>
<dbReference type="eggNOG" id="COG0321">
    <property type="taxonomic scope" value="Bacteria"/>
</dbReference>
<gene>
    <name evidence="6 12" type="primary">lipB</name>
    <name evidence="12" type="ordered locus">BCc_169</name>
</gene>
<dbReference type="PIRSF" id="PIRSF016262">
    <property type="entry name" value="LPLase"/>
    <property type="match status" value="1"/>
</dbReference>
<dbReference type="Proteomes" id="UP000000669">
    <property type="component" value="Chromosome"/>
</dbReference>
<dbReference type="GO" id="GO:0033819">
    <property type="term" value="F:lipoyl(octanoyl) transferase activity"/>
    <property type="evidence" value="ECO:0007669"/>
    <property type="project" value="UniProtKB-EC"/>
</dbReference>
<evidence type="ECO:0000259" key="11">
    <source>
        <dbReference type="PROSITE" id="PS51733"/>
    </source>
</evidence>
<reference evidence="12 13" key="1">
    <citation type="journal article" date="2006" name="Science">
        <title>A small microbial genome: the end of a long symbiotic relationship?</title>
        <authorList>
            <person name="Perez-Brocal V."/>
            <person name="Gil R."/>
            <person name="Ramos S."/>
            <person name="Lamelas A."/>
            <person name="Postigo M."/>
            <person name="Michelena J.M."/>
            <person name="Silva F.J."/>
            <person name="Moya A."/>
            <person name="Latorre A."/>
        </authorList>
    </citation>
    <scope>NUCLEOTIDE SEQUENCE [LARGE SCALE GENOMIC DNA]</scope>
    <source>
        <strain evidence="13">Cc</strain>
    </source>
</reference>
<evidence type="ECO:0000256" key="6">
    <source>
        <dbReference type="HAMAP-Rule" id="MF_00013"/>
    </source>
</evidence>
<organism evidence="12 13">
    <name type="scientific">Buchnera aphidicola subsp. Cinara cedri (strain Cc)</name>
    <dbReference type="NCBI Taxonomy" id="372461"/>
    <lineage>
        <taxon>Bacteria</taxon>
        <taxon>Pseudomonadati</taxon>
        <taxon>Pseudomonadota</taxon>
        <taxon>Gammaproteobacteria</taxon>
        <taxon>Enterobacterales</taxon>
        <taxon>Erwiniaceae</taxon>
        <taxon>Buchnera</taxon>
    </lineage>
</organism>
<evidence type="ECO:0000256" key="3">
    <source>
        <dbReference type="ARBA" id="ARBA00022679"/>
    </source>
</evidence>
<dbReference type="GO" id="GO:0009249">
    <property type="term" value="P:protein lipoylation"/>
    <property type="evidence" value="ECO:0007669"/>
    <property type="project" value="InterPro"/>
</dbReference>
<dbReference type="PROSITE" id="PS51733">
    <property type="entry name" value="BPL_LPL_CATALYTIC"/>
    <property type="match status" value="1"/>
</dbReference>
<feature type="binding site" evidence="6 9">
    <location>
        <begin position="148"/>
        <end position="150"/>
    </location>
    <ligand>
        <name>substrate</name>
    </ligand>
</feature>
<evidence type="ECO:0000256" key="8">
    <source>
        <dbReference type="PIRSR" id="PIRSR016262-1"/>
    </source>
</evidence>
<feature type="site" description="Lowers pKa of active site Cys" evidence="6 10">
    <location>
        <position position="132"/>
    </location>
</feature>
<dbReference type="PANTHER" id="PTHR10993">
    <property type="entry name" value="OCTANOYLTRANSFERASE"/>
    <property type="match status" value="1"/>
</dbReference>
<dbReference type="InterPro" id="IPR004143">
    <property type="entry name" value="BPL_LPL_catalytic"/>
</dbReference>
<comment type="similarity">
    <text evidence="6 7">Belongs to the LipB family.</text>
</comment>
<feature type="domain" description="BPL/LPL catalytic" evidence="11">
    <location>
        <begin position="29"/>
        <end position="202"/>
    </location>
</feature>
<name>Q057Q8_BUCCC</name>
<evidence type="ECO:0000256" key="2">
    <source>
        <dbReference type="ARBA" id="ARBA00022490"/>
    </source>
</evidence>
<evidence type="ECO:0000256" key="10">
    <source>
        <dbReference type="PIRSR" id="PIRSR016262-3"/>
    </source>
</evidence>
<evidence type="ECO:0000313" key="12">
    <source>
        <dbReference type="EMBL" id="ABJ90641.1"/>
    </source>
</evidence>
<dbReference type="SUPFAM" id="SSF55681">
    <property type="entry name" value="Class II aaRS and biotin synthetases"/>
    <property type="match status" value="1"/>
</dbReference>
<evidence type="ECO:0000256" key="7">
    <source>
        <dbReference type="PIRNR" id="PIRNR016262"/>
    </source>
</evidence>
<evidence type="ECO:0000256" key="5">
    <source>
        <dbReference type="ARBA" id="ARBA00024732"/>
    </source>
</evidence>
<dbReference type="HAMAP" id="MF_00013">
    <property type="entry name" value="LipB"/>
    <property type="match status" value="1"/>
</dbReference>
<dbReference type="EMBL" id="CP000263">
    <property type="protein sequence ID" value="ABJ90641.1"/>
    <property type="molecule type" value="Genomic_DNA"/>
</dbReference>
<comment type="function">
    <text evidence="5 6 7">Catalyzes the transfer of endogenously produced octanoic acid from octanoyl-acyl-carrier-protein onto the lipoyl domains of lipoate-dependent enzymes. Lipoyl-ACP can also act as a substrate although octanoyl-ACP is likely to be the physiological substrate.</text>
</comment>
<comment type="pathway">
    <text evidence="1 6 7">Protein modification; protein lipoylation via endogenous pathway; protein N(6)-(lipoyl)lysine from octanoyl-[acyl-carrier-protein]: step 1/2.</text>
</comment>
<evidence type="ECO:0000256" key="4">
    <source>
        <dbReference type="ARBA" id="ARBA00023315"/>
    </source>
</evidence>
<dbReference type="CDD" id="cd16444">
    <property type="entry name" value="LipB"/>
    <property type="match status" value="1"/>
</dbReference>
<dbReference type="Pfam" id="PF21948">
    <property type="entry name" value="LplA-B_cat"/>
    <property type="match status" value="1"/>
</dbReference>
<dbReference type="HOGENOM" id="CLU_035168_3_1_6"/>
<dbReference type="GO" id="GO:0016874">
    <property type="term" value="F:ligase activity"/>
    <property type="evidence" value="ECO:0007669"/>
    <property type="project" value="UniProtKB-KW"/>
</dbReference>
<evidence type="ECO:0000256" key="1">
    <source>
        <dbReference type="ARBA" id="ARBA00004821"/>
    </source>
</evidence>
<comment type="subcellular location">
    <subcellularLocation>
        <location evidence="6">Cytoplasm</location>
    </subcellularLocation>
</comment>
<dbReference type="KEGG" id="bcc:BCc_169"/>
<dbReference type="GO" id="GO:0005737">
    <property type="term" value="C:cytoplasm"/>
    <property type="evidence" value="ECO:0007669"/>
    <property type="project" value="UniProtKB-SubCell"/>
</dbReference>
<dbReference type="InterPro" id="IPR020605">
    <property type="entry name" value="Octanoyltransferase_CS"/>
</dbReference>
<protein>
    <recommendedName>
        <fullName evidence="6 7">Octanoyltransferase</fullName>
        <ecNumber evidence="6 7">2.3.1.181</ecNumber>
    </recommendedName>
    <alternativeName>
        <fullName evidence="6">Lipoate-protein ligase B</fullName>
    </alternativeName>
    <alternativeName>
        <fullName evidence="6">Lipoyl/octanoyl transferase</fullName>
    </alternativeName>
    <alternativeName>
        <fullName evidence="6">Octanoyl-[acyl-carrier-protein]-protein N-octanoyltransferase</fullName>
    </alternativeName>
</protein>
<evidence type="ECO:0000313" key="13">
    <source>
        <dbReference type="Proteomes" id="UP000000669"/>
    </source>
</evidence>